<dbReference type="Pfam" id="PF00005">
    <property type="entry name" value="ABC_tran"/>
    <property type="match status" value="1"/>
</dbReference>
<dbReference type="SUPFAM" id="SSF52540">
    <property type="entry name" value="P-loop containing nucleoside triphosphate hydrolases"/>
    <property type="match status" value="1"/>
</dbReference>
<dbReference type="InterPro" id="IPR003593">
    <property type="entry name" value="AAA+_ATPase"/>
</dbReference>
<dbReference type="Gene3D" id="3.40.50.300">
    <property type="entry name" value="P-loop containing nucleotide triphosphate hydrolases"/>
    <property type="match status" value="1"/>
</dbReference>
<dbReference type="PROSITE" id="PS50893">
    <property type="entry name" value="ABC_TRANSPORTER_2"/>
    <property type="match status" value="1"/>
</dbReference>
<dbReference type="CDD" id="cd03230">
    <property type="entry name" value="ABC_DR_subfamily_A"/>
    <property type="match status" value="1"/>
</dbReference>
<organism evidence="5 6">
    <name type="scientific">Alkalibaculum sporogenes</name>
    <dbReference type="NCBI Taxonomy" id="2655001"/>
    <lineage>
        <taxon>Bacteria</taxon>
        <taxon>Bacillati</taxon>
        <taxon>Bacillota</taxon>
        <taxon>Clostridia</taxon>
        <taxon>Eubacteriales</taxon>
        <taxon>Eubacteriaceae</taxon>
        <taxon>Alkalibaculum</taxon>
    </lineage>
</organism>
<evidence type="ECO:0000256" key="2">
    <source>
        <dbReference type="ARBA" id="ARBA00022741"/>
    </source>
</evidence>
<evidence type="ECO:0000259" key="4">
    <source>
        <dbReference type="PROSITE" id="PS50893"/>
    </source>
</evidence>
<comment type="caution">
    <text evidence="5">The sequence shown here is derived from an EMBL/GenBank/DDBJ whole genome shotgun (WGS) entry which is preliminary data.</text>
</comment>
<keyword evidence="1" id="KW-0813">Transport</keyword>
<gene>
    <name evidence="5" type="ORF">GC105_00885</name>
</gene>
<dbReference type="InterPro" id="IPR051782">
    <property type="entry name" value="ABC_Transporter_VariousFunc"/>
</dbReference>
<dbReference type="GO" id="GO:0005524">
    <property type="term" value="F:ATP binding"/>
    <property type="evidence" value="ECO:0007669"/>
    <property type="project" value="UniProtKB-KW"/>
</dbReference>
<dbReference type="Proteomes" id="UP000440004">
    <property type="component" value="Unassembled WGS sequence"/>
</dbReference>
<keyword evidence="3 5" id="KW-0067">ATP-binding</keyword>
<evidence type="ECO:0000256" key="3">
    <source>
        <dbReference type="ARBA" id="ARBA00022840"/>
    </source>
</evidence>
<dbReference type="InterPro" id="IPR027417">
    <property type="entry name" value="P-loop_NTPase"/>
</dbReference>
<dbReference type="GO" id="GO:0016887">
    <property type="term" value="F:ATP hydrolysis activity"/>
    <property type="evidence" value="ECO:0007669"/>
    <property type="project" value="InterPro"/>
</dbReference>
<keyword evidence="2" id="KW-0547">Nucleotide-binding</keyword>
<reference evidence="5 6" key="1">
    <citation type="submission" date="2019-10" db="EMBL/GenBank/DDBJ databases">
        <title>Alkalibaculum tamaniensis sp.nov., a new alkaliphilic acetogen, isolated on methoxylated aromatics from a mud volcano.</title>
        <authorList>
            <person name="Khomyakova M.A."/>
            <person name="Merkel A.Y."/>
            <person name="Bonch-Osmolovskaya E.A."/>
            <person name="Slobodkin A.I."/>
        </authorList>
    </citation>
    <scope>NUCLEOTIDE SEQUENCE [LARGE SCALE GENOMIC DNA]</scope>
    <source>
        <strain evidence="5 6">M08DMB</strain>
    </source>
</reference>
<accession>A0A6A7K515</accession>
<name>A0A6A7K515_9FIRM</name>
<proteinExistence type="predicted"/>
<dbReference type="SMART" id="SM00382">
    <property type="entry name" value="AAA"/>
    <property type="match status" value="1"/>
</dbReference>
<evidence type="ECO:0000313" key="6">
    <source>
        <dbReference type="Proteomes" id="UP000440004"/>
    </source>
</evidence>
<sequence length="236" mass="26904">MMEDVLNIKNLTKRYNEFCLNSISFTLRAGRILGLLGSNGSGKSTIIKSIIGLIQPDSGEIEIFGKSLYSDELWIKNKIGYVGDDFFYPEDLTSASLNILMGSVYDEWESSKFKTYLERYNVPKKKQIATFSKGMKMKLSLSVALSHNPDLIILDEPTEGIDTKDRHEILRDLEELSKNQYKSILITTHHISEMEHIIDDLVIIEQGNMIVTIGKKELLESRPDCTLETIYMDLLK</sequence>
<dbReference type="EMBL" id="WHNX01000001">
    <property type="protein sequence ID" value="MPW24347.1"/>
    <property type="molecule type" value="Genomic_DNA"/>
</dbReference>
<dbReference type="PROSITE" id="PS00211">
    <property type="entry name" value="ABC_TRANSPORTER_1"/>
    <property type="match status" value="1"/>
</dbReference>
<feature type="domain" description="ABC transporter" evidence="4">
    <location>
        <begin position="3"/>
        <end position="231"/>
    </location>
</feature>
<keyword evidence="6" id="KW-1185">Reference proteome</keyword>
<dbReference type="PANTHER" id="PTHR42939">
    <property type="entry name" value="ABC TRANSPORTER ATP-BINDING PROTEIN ALBC-RELATED"/>
    <property type="match status" value="1"/>
</dbReference>
<protein>
    <submittedName>
        <fullName evidence="5">ATP-binding cassette domain-containing protein</fullName>
    </submittedName>
</protein>
<evidence type="ECO:0000256" key="1">
    <source>
        <dbReference type="ARBA" id="ARBA00022448"/>
    </source>
</evidence>
<dbReference type="PANTHER" id="PTHR42939:SF3">
    <property type="entry name" value="ABC TRANSPORTER ATP-BINDING COMPONENT"/>
    <property type="match status" value="1"/>
</dbReference>
<evidence type="ECO:0000313" key="5">
    <source>
        <dbReference type="EMBL" id="MPW24347.1"/>
    </source>
</evidence>
<dbReference type="AlphaFoldDB" id="A0A6A7K515"/>
<dbReference type="InterPro" id="IPR017871">
    <property type="entry name" value="ABC_transporter-like_CS"/>
</dbReference>
<dbReference type="InterPro" id="IPR003439">
    <property type="entry name" value="ABC_transporter-like_ATP-bd"/>
</dbReference>